<sequence>MSAKNQRLPLPPKPLTSIAECQQQLLEQLKSGEYAFSSADKEGYRTLCYYRQAFLFVSVGDEGTSVLRLPNEEGLLAYLWRQSGSKLVLVDGKYQWSYDLTEAEKLEKWQEIQVGLSPFTESSQQFVSRVLAEFAGLVPPP</sequence>
<organism evidence="1 2">
    <name type="scientific">Hymenobacter tibetensis</name>
    <dbReference type="NCBI Taxonomy" id="497967"/>
    <lineage>
        <taxon>Bacteria</taxon>
        <taxon>Pseudomonadati</taxon>
        <taxon>Bacteroidota</taxon>
        <taxon>Cytophagia</taxon>
        <taxon>Cytophagales</taxon>
        <taxon>Hymenobacteraceae</taxon>
        <taxon>Hymenobacter</taxon>
    </lineage>
</organism>
<evidence type="ECO:0000313" key="1">
    <source>
        <dbReference type="EMBL" id="UOG75692.1"/>
    </source>
</evidence>
<gene>
    <name evidence="1" type="ORF">MTX78_03640</name>
</gene>
<proteinExistence type="predicted"/>
<dbReference type="RefSeq" id="WP_243799998.1">
    <property type="nucleotide sequence ID" value="NZ_CP094669.1"/>
</dbReference>
<keyword evidence="2" id="KW-1185">Reference proteome</keyword>
<evidence type="ECO:0000313" key="2">
    <source>
        <dbReference type="Proteomes" id="UP000831113"/>
    </source>
</evidence>
<name>A0ABY4D0A0_9BACT</name>
<dbReference type="EMBL" id="CP094669">
    <property type="protein sequence ID" value="UOG75692.1"/>
    <property type="molecule type" value="Genomic_DNA"/>
</dbReference>
<evidence type="ECO:0008006" key="3">
    <source>
        <dbReference type="Google" id="ProtNLM"/>
    </source>
</evidence>
<reference evidence="1 2" key="1">
    <citation type="submission" date="2022-03" db="EMBL/GenBank/DDBJ databases">
        <title>Hymenobactersp. isolated from the air.</title>
        <authorList>
            <person name="Won M."/>
            <person name="Kwon S.-W."/>
        </authorList>
    </citation>
    <scope>NUCLEOTIDE SEQUENCE [LARGE SCALE GENOMIC DNA]</scope>
    <source>
        <strain evidence="1 2">KACC 21982</strain>
    </source>
</reference>
<accession>A0ABY4D0A0</accession>
<protein>
    <recommendedName>
        <fullName evidence="3">DUF2750 domain-containing protein</fullName>
    </recommendedName>
</protein>
<dbReference type="Proteomes" id="UP000831113">
    <property type="component" value="Chromosome"/>
</dbReference>